<evidence type="ECO:0000256" key="1">
    <source>
        <dbReference type="SAM" id="Phobius"/>
    </source>
</evidence>
<dbReference type="InterPro" id="IPR036249">
    <property type="entry name" value="Thioredoxin-like_sf"/>
</dbReference>
<dbReference type="EMBL" id="CP115149">
    <property type="protein sequence ID" value="WBL37355.1"/>
    <property type="molecule type" value="Genomic_DNA"/>
</dbReference>
<dbReference type="SUPFAM" id="SSF52833">
    <property type="entry name" value="Thioredoxin-like"/>
    <property type="match status" value="1"/>
</dbReference>
<dbReference type="InterPro" id="IPR012336">
    <property type="entry name" value="Thioredoxin-like_fold"/>
</dbReference>
<dbReference type="PROSITE" id="PS51352">
    <property type="entry name" value="THIOREDOXIN_2"/>
    <property type="match status" value="1"/>
</dbReference>
<keyword evidence="1" id="KW-0472">Membrane</keyword>
<dbReference type="CDD" id="cd02947">
    <property type="entry name" value="TRX_family"/>
    <property type="match status" value="1"/>
</dbReference>
<protein>
    <submittedName>
        <fullName evidence="3">Thioredoxin family protein</fullName>
    </submittedName>
</protein>
<dbReference type="Proteomes" id="UP001212803">
    <property type="component" value="Chromosome"/>
</dbReference>
<accession>A0ABY7MA28</accession>
<dbReference type="Gene3D" id="3.40.30.10">
    <property type="entry name" value="Glutaredoxin"/>
    <property type="match status" value="1"/>
</dbReference>
<feature type="transmembrane region" description="Helical" evidence="1">
    <location>
        <begin position="20"/>
        <end position="42"/>
    </location>
</feature>
<keyword evidence="4" id="KW-1185">Reference proteome</keyword>
<feature type="domain" description="Thioredoxin" evidence="2">
    <location>
        <begin position="58"/>
        <end position="178"/>
    </location>
</feature>
<dbReference type="InterPro" id="IPR013766">
    <property type="entry name" value="Thioredoxin_domain"/>
</dbReference>
<proteinExistence type="predicted"/>
<keyword evidence="1" id="KW-1133">Transmembrane helix</keyword>
<gene>
    <name evidence="3" type="ORF">O0235_07215</name>
</gene>
<dbReference type="RefSeq" id="WP_270057868.1">
    <property type="nucleotide sequence ID" value="NZ_CP115149.1"/>
</dbReference>
<reference evidence="3 4" key="1">
    <citation type="journal article" date="2023" name="ISME J.">
        <title>Thermophilic Dehalococcoidia with unusual traits shed light on an unexpected past.</title>
        <authorList>
            <person name="Palmer M."/>
            <person name="Covington J.K."/>
            <person name="Zhou E.M."/>
            <person name="Thomas S.C."/>
            <person name="Habib N."/>
            <person name="Seymour C.O."/>
            <person name="Lai D."/>
            <person name="Johnston J."/>
            <person name="Hashimi A."/>
            <person name="Jiao J.Y."/>
            <person name="Muok A.R."/>
            <person name="Liu L."/>
            <person name="Xian W.D."/>
            <person name="Zhi X.Y."/>
            <person name="Li M.M."/>
            <person name="Silva L.P."/>
            <person name="Bowen B.P."/>
            <person name="Louie K."/>
            <person name="Briegel A."/>
            <person name="Pett-Ridge J."/>
            <person name="Weber P.K."/>
            <person name="Tocheva E.I."/>
            <person name="Woyke T."/>
            <person name="Northen T.R."/>
            <person name="Mayali X."/>
            <person name="Li W.J."/>
            <person name="Hedlund B.P."/>
        </authorList>
    </citation>
    <scope>NUCLEOTIDE SEQUENCE [LARGE SCALE GENOMIC DNA]</scope>
    <source>
        <strain evidence="3 4">YIM 72310</strain>
    </source>
</reference>
<evidence type="ECO:0000259" key="2">
    <source>
        <dbReference type="PROSITE" id="PS51352"/>
    </source>
</evidence>
<sequence length="183" mass="20076">MTAAPRRKRAWWNPGWSPKVWLIILAMVFPTVGFTAWVGLAARGESTVDPQLTEIARANAGSDILVVRGPAHTAYHALAPLPTPAQPQPAGLPTLVFFSSPACTACERMQFVHRVMEEFRGRIVFVEKSVDRDTSAERYGVRETPTFVLIDAEGRELTRFGALPDAAAFRAKVTELLEGMRGG</sequence>
<evidence type="ECO:0000313" key="3">
    <source>
        <dbReference type="EMBL" id="WBL37355.1"/>
    </source>
</evidence>
<name>A0ABY7MA28_9CHLR</name>
<dbReference type="Pfam" id="PF13098">
    <property type="entry name" value="Thioredoxin_2"/>
    <property type="match status" value="1"/>
</dbReference>
<organism evidence="3 4">
    <name type="scientific">Tepidiforma flava</name>
    <dbReference type="NCBI Taxonomy" id="3004094"/>
    <lineage>
        <taxon>Bacteria</taxon>
        <taxon>Bacillati</taxon>
        <taxon>Chloroflexota</taxon>
        <taxon>Tepidiformia</taxon>
        <taxon>Tepidiformales</taxon>
        <taxon>Tepidiformaceae</taxon>
        <taxon>Tepidiforma</taxon>
    </lineage>
</organism>
<evidence type="ECO:0000313" key="4">
    <source>
        <dbReference type="Proteomes" id="UP001212803"/>
    </source>
</evidence>
<keyword evidence="1" id="KW-0812">Transmembrane</keyword>